<keyword evidence="1" id="KW-0812">Transmembrane</keyword>
<dbReference type="PIR" id="F84460">
    <property type="entry name" value="F84460"/>
</dbReference>
<proteinExistence type="predicted"/>
<dbReference type="GO" id="GO:0003924">
    <property type="term" value="F:GTPase activity"/>
    <property type="evidence" value="ECO:0007669"/>
    <property type="project" value="InterPro"/>
</dbReference>
<reference evidence="2" key="2">
    <citation type="submission" date="2000-03" db="EMBL/GenBank/DDBJ databases">
        <authorList>
            <person name="Lin X."/>
            <person name="Kaul S."/>
            <person name="Shea T.P."/>
            <person name="Fujii C.Y."/>
            <person name="Shen M."/>
            <person name="VanAken S.E."/>
            <person name="Barnstead M.E."/>
            <person name="Mason T.M."/>
            <person name="Bowman C.L."/>
            <person name="Ronning C.M."/>
            <person name="Benito M.-I."/>
            <person name="Carrera A.J."/>
            <person name="Creasy T.H."/>
            <person name="Buell C.R."/>
            <person name="Town C.D."/>
            <person name="Nierman W.C."/>
            <person name="Fraser C.M."/>
            <person name="Venter J.C."/>
        </authorList>
    </citation>
    <scope>NUCLEOTIDE SEQUENCE</scope>
</reference>
<keyword evidence="1" id="KW-1133">Transmembrane helix</keyword>
<dbReference type="Gene3D" id="3.40.50.300">
    <property type="entry name" value="P-loop containing nucleotide triphosphate hydrolases"/>
    <property type="match status" value="1"/>
</dbReference>
<protein>
    <submittedName>
        <fullName evidence="2">Putative GTP-binding protein</fullName>
    </submittedName>
</protein>
<dbReference type="Pfam" id="PF00071">
    <property type="entry name" value="Ras"/>
    <property type="match status" value="1"/>
</dbReference>
<evidence type="ECO:0000256" key="1">
    <source>
        <dbReference type="SAM" id="Phobius"/>
    </source>
</evidence>
<dbReference type="SUPFAM" id="SSF52540">
    <property type="entry name" value="P-loop containing nucleoside triphosphate hydrolases"/>
    <property type="match status" value="1"/>
</dbReference>
<reference key="1">
    <citation type="journal article" date="1999" name="Nature">
        <title>Sequence and analysis of chromosome 2 of the plant Arabidopsis thaliana.</title>
        <authorList>
            <person name="Lin X."/>
            <person name="Kaul S."/>
            <person name="Rounsley S."/>
            <person name="Shea T.P."/>
            <person name="Benito M.I."/>
            <person name="Town C.D."/>
            <person name="Fujii C.Y."/>
            <person name="Mason T."/>
            <person name="Bowman C.L."/>
            <person name="Barnstead M."/>
            <person name="Feldblyum T.V."/>
            <person name="Buell C.R."/>
            <person name="Ketchum K.A."/>
            <person name="Lee J."/>
            <person name="Ronning C.M."/>
            <person name="Koo H.L."/>
            <person name="Moffat K.S."/>
            <person name="Cronin L.A."/>
            <person name="Shen M."/>
            <person name="Pai G."/>
            <person name="Van Aken S."/>
            <person name="Umayam L."/>
            <person name="Tallon L.J."/>
            <person name="Gill J.E."/>
            <person name="Adams M.D."/>
            <person name="Carrera A.J."/>
            <person name="Creasy T.H."/>
            <person name="Goodman H.M."/>
            <person name="Somerville C.R."/>
            <person name="Copenhaver G.P."/>
            <person name="Preuss D."/>
            <person name="Nierman W.C."/>
            <person name="White O."/>
            <person name="Eisen J.A."/>
            <person name="Salzberg S.L."/>
            <person name="Fraser C.M."/>
            <person name="Venter J.C."/>
        </authorList>
    </citation>
    <scope>NUCLEOTIDE SEQUENCE [LARGE SCALE GENOMIC DNA]</scope>
    <source>
        <strain>cv. Columbia</strain>
    </source>
</reference>
<evidence type="ECO:0000313" key="2">
    <source>
        <dbReference type="EMBL" id="AAD22334.1"/>
    </source>
</evidence>
<dbReference type="GO" id="GO:0005525">
    <property type="term" value="F:GTP binding"/>
    <property type="evidence" value="ECO:0007669"/>
    <property type="project" value="InterPro"/>
</dbReference>
<keyword evidence="1" id="KW-0472">Membrane</keyword>
<dbReference type="InterPro" id="IPR001806">
    <property type="entry name" value="Small_GTPase"/>
</dbReference>
<dbReference type="InterPro" id="IPR027417">
    <property type="entry name" value="P-loop_NTPase"/>
</dbReference>
<dbReference type="AlphaFoldDB" id="Q9SJ87"/>
<accession>Q9SJ87</accession>
<gene>
    <name evidence="2" type="ordered locus">At2g04720</name>
</gene>
<reference evidence="2" key="3">
    <citation type="submission" date="2002-02" db="EMBL/GenBank/DDBJ databases">
        <authorList>
            <person name="Town C.D."/>
            <person name="Kaul S."/>
        </authorList>
    </citation>
    <scope>NUCLEOTIDE SEQUENCE</scope>
</reference>
<name>Q9SJ87_ARATH</name>
<feature type="transmembrane region" description="Helical" evidence="1">
    <location>
        <begin position="96"/>
        <end position="117"/>
    </location>
</feature>
<dbReference type="PRINTS" id="PR00449">
    <property type="entry name" value="RASTRNSFRMNG"/>
</dbReference>
<dbReference type="EMBL" id="AC006955">
    <property type="protein sequence ID" value="AAD22334.1"/>
    <property type="molecule type" value="Genomic_DNA"/>
</dbReference>
<sequence length="119" mass="13700">MLDIKYANHNMSIILIGHKCDLVRKRAISKEEGGEFAKQHCLPASARTSQNIEETAENILQNIESLMYPTSHWASKLDIHVLKVKLEEDMVPSPRMVVVVVKVSKMLILFVFTRSWYFL</sequence>
<organism evidence="2">
    <name type="scientific">Arabidopsis thaliana</name>
    <name type="common">Mouse-ear cress</name>
    <dbReference type="NCBI Taxonomy" id="3702"/>
    <lineage>
        <taxon>Eukaryota</taxon>
        <taxon>Viridiplantae</taxon>
        <taxon>Streptophyta</taxon>
        <taxon>Embryophyta</taxon>
        <taxon>Tracheophyta</taxon>
        <taxon>Spermatophyta</taxon>
        <taxon>Magnoliopsida</taxon>
        <taxon>eudicotyledons</taxon>
        <taxon>Gunneridae</taxon>
        <taxon>Pentapetalae</taxon>
        <taxon>rosids</taxon>
        <taxon>malvids</taxon>
        <taxon>Brassicales</taxon>
        <taxon>Brassicaceae</taxon>
        <taxon>Camelineae</taxon>
        <taxon>Arabidopsis</taxon>
    </lineage>
</organism>